<sequence>MTRYISTRGEAPELGFCDVMLTGLARDGGLYVPATWPLLSAETIAGFFGRPYWEVAVDVIRPFAGSEISDAELGRMANEAYATFRHPAVVPLRQMSPHQFVLELFHGPTLAFKDVAMQLISRLMDHVLAKRDQRTTIVVATSGDTGGAAVEAFAGLENVDLVVLFPHKRISEVQQRMMTTTGAANVHALAIEGNFDDCQALVKGMFNNHRFRDATSLSGVNSINWARIVAQVVYYFTSAVAAGAPARAVDFIVPTGNFGDIFAGYVAKRMGLPVRTLRIAANVNDILARTLKTGIYEVREVHATASPSMDIQISSNFERLLFEAGRRDAAGVRRLMEQLKQSGRFVLPDATLAAIREEFDAGRADETETAAAIRAAWREAGELVDPHTAVALAVADRDTTDTTVPNIVLSTAHPAKFPDAVEAACGQRPQLPAWLDGLMTKSEHMKVMKNDQAEVERFVLSVSRAAKQGVAG</sequence>
<dbReference type="InterPro" id="IPR037158">
    <property type="entry name" value="Thr_synth_N_sf"/>
</dbReference>
<dbReference type="Gene3D" id="3.90.1380.10">
    <property type="entry name" value="Threonine synthase, N-terminal domain"/>
    <property type="match status" value="1"/>
</dbReference>
<dbReference type="InterPro" id="IPR004450">
    <property type="entry name" value="Thr_synthase-like"/>
</dbReference>
<evidence type="ECO:0000256" key="1">
    <source>
        <dbReference type="ARBA" id="ARBA00001933"/>
    </source>
</evidence>
<dbReference type="NCBIfam" id="TIGR00260">
    <property type="entry name" value="thrC"/>
    <property type="match status" value="1"/>
</dbReference>
<feature type="domain" description="Threonine synthase N-terminal" evidence="7">
    <location>
        <begin position="3"/>
        <end position="81"/>
    </location>
</feature>
<dbReference type="Proteomes" id="UP000594621">
    <property type="component" value="Chromosome"/>
</dbReference>
<dbReference type="CDD" id="cd01560">
    <property type="entry name" value="Thr-synth_2"/>
    <property type="match status" value="1"/>
</dbReference>
<dbReference type="EC" id="4.2.3.1" evidence="5"/>
<keyword evidence="3 6" id="KW-0663">Pyridoxal phosphate</keyword>
<dbReference type="FunFam" id="3.90.1380.10:FF:000002">
    <property type="entry name" value="Threonine synthase"/>
    <property type="match status" value="1"/>
</dbReference>
<evidence type="ECO:0000256" key="2">
    <source>
        <dbReference type="ARBA" id="ARBA00005517"/>
    </source>
</evidence>
<keyword evidence="4 8" id="KW-0456">Lyase</keyword>
<dbReference type="RefSeq" id="WP_195800976.1">
    <property type="nucleotide sequence ID" value="NZ_CP061379.1"/>
</dbReference>
<dbReference type="PANTHER" id="PTHR42690">
    <property type="entry name" value="THREONINE SYNTHASE FAMILY MEMBER"/>
    <property type="match status" value="1"/>
</dbReference>
<evidence type="ECO:0000256" key="6">
    <source>
        <dbReference type="PIRSR" id="PIRSR604450-51"/>
    </source>
</evidence>
<dbReference type="SUPFAM" id="SSF53686">
    <property type="entry name" value="Tryptophan synthase beta subunit-like PLP-dependent enzymes"/>
    <property type="match status" value="1"/>
</dbReference>
<dbReference type="GO" id="GO:0004795">
    <property type="term" value="F:threonine synthase activity"/>
    <property type="evidence" value="ECO:0007669"/>
    <property type="project" value="UniProtKB-UniRule"/>
</dbReference>
<gene>
    <name evidence="8" type="ORF">IC761_34030</name>
</gene>
<dbReference type="InterPro" id="IPR051166">
    <property type="entry name" value="Threonine_Synthase"/>
</dbReference>
<proteinExistence type="inferred from homology"/>
<evidence type="ECO:0000313" key="8">
    <source>
        <dbReference type="EMBL" id="QPF91407.1"/>
    </source>
</evidence>
<accession>A0A7S9D5A7</accession>
<dbReference type="Gene3D" id="3.40.50.1100">
    <property type="match status" value="2"/>
</dbReference>
<dbReference type="Pfam" id="PF14821">
    <property type="entry name" value="Thr_synth_N"/>
    <property type="match status" value="1"/>
</dbReference>
<keyword evidence="9" id="KW-1185">Reference proteome</keyword>
<comment type="similarity">
    <text evidence="2">Belongs to the threonine synthase family.</text>
</comment>
<dbReference type="InterPro" id="IPR029144">
    <property type="entry name" value="Thr_synth_N"/>
</dbReference>
<dbReference type="FunFam" id="3.40.50.1100:FF:000052">
    <property type="entry name" value="Threonine synthase"/>
    <property type="match status" value="1"/>
</dbReference>
<dbReference type="KEGG" id="bcou:IC761_34030"/>
<evidence type="ECO:0000256" key="4">
    <source>
        <dbReference type="ARBA" id="ARBA00023239"/>
    </source>
</evidence>
<dbReference type="PANTHER" id="PTHR42690:SF1">
    <property type="entry name" value="THREONINE SYNTHASE-LIKE 2"/>
    <property type="match status" value="1"/>
</dbReference>
<comment type="cofactor">
    <cofactor evidence="1 6">
        <name>pyridoxal 5'-phosphate</name>
        <dbReference type="ChEBI" id="CHEBI:597326"/>
    </cofactor>
</comment>
<dbReference type="GO" id="GO:0009088">
    <property type="term" value="P:threonine biosynthetic process"/>
    <property type="evidence" value="ECO:0007669"/>
    <property type="project" value="UniProtKB-UniRule"/>
</dbReference>
<organism evidence="8 9">
    <name type="scientific">Bradyrhizobium commune</name>
    <dbReference type="NCBI Taxonomy" id="83627"/>
    <lineage>
        <taxon>Bacteria</taxon>
        <taxon>Pseudomonadati</taxon>
        <taxon>Pseudomonadota</taxon>
        <taxon>Alphaproteobacteria</taxon>
        <taxon>Hyphomicrobiales</taxon>
        <taxon>Nitrobacteraceae</taxon>
        <taxon>Bradyrhizobium</taxon>
    </lineage>
</organism>
<dbReference type="Pfam" id="PF24857">
    <property type="entry name" value="THR4_C"/>
    <property type="match status" value="1"/>
</dbReference>
<evidence type="ECO:0000256" key="3">
    <source>
        <dbReference type="ARBA" id="ARBA00022898"/>
    </source>
</evidence>
<name>A0A7S9D5A7_9BRAD</name>
<evidence type="ECO:0000256" key="5">
    <source>
        <dbReference type="NCBIfam" id="TIGR00260"/>
    </source>
</evidence>
<dbReference type="InterPro" id="IPR036052">
    <property type="entry name" value="TrpB-like_PALP_sf"/>
</dbReference>
<evidence type="ECO:0000313" key="9">
    <source>
        <dbReference type="Proteomes" id="UP000594621"/>
    </source>
</evidence>
<reference evidence="8 9" key="1">
    <citation type="submission" date="2020-09" db="EMBL/GenBank/DDBJ databases">
        <title>Complete genomes of bradyrhizobia occurring on native shrubby legumes in Australia.</title>
        <authorList>
            <person name="Lafay B."/>
        </authorList>
    </citation>
    <scope>NUCLEOTIDE SEQUENCE [LARGE SCALE GENOMIC DNA]</scope>
    <source>
        <strain evidence="8 9">BDV5040</strain>
    </source>
</reference>
<protein>
    <recommendedName>
        <fullName evidence="5">Threonine synthase</fullName>
        <ecNumber evidence="5">4.2.3.1</ecNumber>
    </recommendedName>
</protein>
<evidence type="ECO:0000259" key="7">
    <source>
        <dbReference type="Pfam" id="PF14821"/>
    </source>
</evidence>
<dbReference type="AlphaFoldDB" id="A0A7S9D5A7"/>
<dbReference type="EMBL" id="CP061379">
    <property type="protein sequence ID" value="QPF91407.1"/>
    <property type="molecule type" value="Genomic_DNA"/>
</dbReference>
<feature type="modified residue" description="N6-(pyridoxal phosphate)lysine" evidence="6">
    <location>
        <position position="113"/>
    </location>
</feature>